<keyword evidence="4" id="KW-1185">Reference proteome</keyword>
<dbReference type="GO" id="GO:0001042">
    <property type="term" value="F:RNA polymerase I core binding"/>
    <property type="evidence" value="ECO:0007669"/>
    <property type="project" value="TreeGrafter"/>
</dbReference>
<dbReference type="AlphaFoldDB" id="A0A6A5XLZ9"/>
<evidence type="ECO:0000313" key="3">
    <source>
        <dbReference type="EMBL" id="KAF2013354.1"/>
    </source>
</evidence>
<dbReference type="PANTHER" id="PTHR12790:SF0">
    <property type="entry name" value="RNA POLYMERASE I-SPECIFIC TRANSCRIPTION INITIATION FACTOR RRN3-RELATED"/>
    <property type="match status" value="1"/>
</dbReference>
<dbReference type="Proteomes" id="UP000799778">
    <property type="component" value="Unassembled WGS sequence"/>
</dbReference>
<dbReference type="PANTHER" id="PTHR12790">
    <property type="entry name" value="TRANSCRIPTION INITIATION FACTOR IA RRN3"/>
    <property type="match status" value="1"/>
</dbReference>
<feature type="compositionally biased region" description="Acidic residues" evidence="2">
    <location>
        <begin position="293"/>
        <end position="309"/>
    </location>
</feature>
<dbReference type="OrthoDB" id="26970at2759"/>
<feature type="region of interest" description="Disordered" evidence="2">
    <location>
        <begin position="622"/>
        <end position="680"/>
    </location>
</feature>
<dbReference type="EMBL" id="ML978071">
    <property type="protein sequence ID" value="KAF2013354.1"/>
    <property type="molecule type" value="Genomic_DNA"/>
</dbReference>
<evidence type="ECO:0000256" key="2">
    <source>
        <dbReference type="SAM" id="MobiDB-lite"/>
    </source>
</evidence>
<dbReference type="SUPFAM" id="SSF48371">
    <property type="entry name" value="ARM repeat"/>
    <property type="match status" value="1"/>
</dbReference>
<dbReference type="GO" id="GO:0006361">
    <property type="term" value="P:transcription initiation at RNA polymerase I promoter"/>
    <property type="evidence" value="ECO:0007669"/>
    <property type="project" value="InterPro"/>
</dbReference>
<dbReference type="GeneID" id="54279627"/>
<dbReference type="InterPro" id="IPR007991">
    <property type="entry name" value="RNA_pol_I_trans_ini_fac_RRN3"/>
</dbReference>
<evidence type="ECO:0000256" key="1">
    <source>
        <dbReference type="ARBA" id="ARBA00010098"/>
    </source>
</evidence>
<reference evidence="3" key="1">
    <citation type="journal article" date="2020" name="Stud. Mycol.">
        <title>101 Dothideomycetes genomes: a test case for predicting lifestyles and emergence of pathogens.</title>
        <authorList>
            <person name="Haridas S."/>
            <person name="Albert R."/>
            <person name="Binder M."/>
            <person name="Bloem J."/>
            <person name="Labutti K."/>
            <person name="Salamov A."/>
            <person name="Andreopoulos B."/>
            <person name="Baker S."/>
            <person name="Barry K."/>
            <person name="Bills G."/>
            <person name="Bluhm B."/>
            <person name="Cannon C."/>
            <person name="Castanera R."/>
            <person name="Culley D."/>
            <person name="Daum C."/>
            <person name="Ezra D."/>
            <person name="Gonzalez J."/>
            <person name="Henrissat B."/>
            <person name="Kuo A."/>
            <person name="Liang C."/>
            <person name="Lipzen A."/>
            <person name="Lutzoni F."/>
            <person name="Magnuson J."/>
            <person name="Mondo S."/>
            <person name="Nolan M."/>
            <person name="Ohm R."/>
            <person name="Pangilinan J."/>
            <person name="Park H.-J."/>
            <person name="Ramirez L."/>
            <person name="Alfaro M."/>
            <person name="Sun H."/>
            <person name="Tritt A."/>
            <person name="Yoshinaga Y."/>
            <person name="Zwiers L.-H."/>
            <person name="Turgeon B."/>
            <person name="Goodwin S."/>
            <person name="Spatafora J."/>
            <person name="Crous P."/>
            <person name="Grigoriev I."/>
        </authorList>
    </citation>
    <scope>NUCLEOTIDE SEQUENCE</scope>
    <source>
        <strain evidence="3">CBS 175.79</strain>
    </source>
</reference>
<protein>
    <submittedName>
        <fullName evidence="3">RNA polymerase I-specific transcription initiation factor RRN3</fullName>
    </submittedName>
</protein>
<dbReference type="Pfam" id="PF05327">
    <property type="entry name" value="RRN3"/>
    <property type="match status" value="1"/>
</dbReference>
<dbReference type="RefSeq" id="XP_033381693.1">
    <property type="nucleotide sequence ID" value="XM_033522230.1"/>
</dbReference>
<dbReference type="InterPro" id="IPR016024">
    <property type="entry name" value="ARM-type_fold"/>
</dbReference>
<keyword evidence="3" id="KW-0396">Initiation factor</keyword>
<comment type="similarity">
    <text evidence="1">Belongs to the RRN3 family.</text>
</comment>
<sequence length="680" mass="77007">MVSLASMERATGVIAPAVGGSLKRKQIDSADVDSPLPSSQYKRRRVTFDPSVDVHILPDANEKSLELVVEEVRRALEKHADKLHPDNGPYDEIRSLLLAKPTSAGAPLTSLLYKYIVALSNHVPLLNHECSGMVHAIVDSYWVARNEQYVRSYRHLLSSLLSVHPGYTSSVLTMLVSMLATSPSPAIRQQDDPAVPRPWLESRIHDCLRYLLRQNPMMSTMLGPILTSVFPSSSDTTKAHTQYIGNILKVAGYCPELKGSITSLIMDKLVKIDAQIQVDLEEFEDDIEDLLEDDAADDDDEDSDEDSDSSTETLDPEERRAKEVKESILKLDAVMDLLFSHYDSVFAKGDLFDMDETFESLLSQFASIILPTHRSRHAQFLLFHFSQLSNDFMERYAGCCSHLAFEKGQPRIFQVASSAYLASYIARGAHVSGAVVRDVFDLLCHRLESLRAEQESLCKIPDLSRFGTYYAIAQALIYTFCFRWRDLIVTKDGNPPTDEEVMYHEGDFRWHNDIQDILRRNIFSKLNPLKICAPDIVSQFARMAHHLRFLYVFPLLETNKRIRLARNMGGSYMEGVAARETALSMKMGEQSFLLDAYFPFDPYLLPRSRRWIEQDYVEWKPVPGMEPVQELDDEEDNEDDEDDDNASDSESSSDDTADDDEEEQEEQPEVAESTASDPSI</sequence>
<dbReference type="GO" id="GO:0005634">
    <property type="term" value="C:nucleus"/>
    <property type="evidence" value="ECO:0007669"/>
    <property type="project" value="TreeGrafter"/>
</dbReference>
<evidence type="ECO:0000313" key="4">
    <source>
        <dbReference type="Proteomes" id="UP000799778"/>
    </source>
</evidence>
<gene>
    <name evidence="3" type="ORF">BU24DRAFT_235922</name>
</gene>
<organism evidence="3 4">
    <name type="scientific">Aaosphaeria arxii CBS 175.79</name>
    <dbReference type="NCBI Taxonomy" id="1450172"/>
    <lineage>
        <taxon>Eukaryota</taxon>
        <taxon>Fungi</taxon>
        <taxon>Dikarya</taxon>
        <taxon>Ascomycota</taxon>
        <taxon>Pezizomycotina</taxon>
        <taxon>Dothideomycetes</taxon>
        <taxon>Pleosporomycetidae</taxon>
        <taxon>Pleosporales</taxon>
        <taxon>Pleosporales incertae sedis</taxon>
        <taxon>Aaosphaeria</taxon>
    </lineage>
</organism>
<dbReference type="GO" id="GO:0003743">
    <property type="term" value="F:translation initiation factor activity"/>
    <property type="evidence" value="ECO:0007669"/>
    <property type="project" value="UniProtKB-KW"/>
</dbReference>
<accession>A0A6A5XLZ9</accession>
<dbReference type="GO" id="GO:0001181">
    <property type="term" value="F:RNA polymerase I general transcription initiation factor activity"/>
    <property type="evidence" value="ECO:0007669"/>
    <property type="project" value="InterPro"/>
</dbReference>
<feature type="compositionally biased region" description="Acidic residues" evidence="2">
    <location>
        <begin position="629"/>
        <end position="669"/>
    </location>
</feature>
<keyword evidence="3" id="KW-0648">Protein biosynthesis</keyword>
<feature type="region of interest" description="Disordered" evidence="2">
    <location>
        <begin position="293"/>
        <end position="321"/>
    </location>
</feature>
<name>A0A6A5XLZ9_9PLEO</name>
<proteinExistence type="inferred from homology"/>